<feature type="domain" description="MobA-like NTP transferase" evidence="2">
    <location>
        <begin position="12"/>
        <end position="171"/>
    </location>
</feature>
<dbReference type="InterPro" id="IPR029044">
    <property type="entry name" value="Nucleotide-diphossugar_trans"/>
</dbReference>
<organism evidence="3 4">
    <name type="scientific">Modicisalibacter luteus</name>
    <dbReference type="NCBI Taxonomy" id="453962"/>
    <lineage>
        <taxon>Bacteria</taxon>
        <taxon>Pseudomonadati</taxon>
        <taxon>Pseudomonadota</taxon>
        <taxon>Gammaproteobacteria</taxon>
        <taxon>Oceanospirillales</taxon>
        <taxon>Halomonadaceae</taxon>
        <taxon>Modicisalibacter</taxon>
    </lineage>
</organism>
<evidence type="ECO:0000313" key="4">
    <source>
        <dbReference type="Proteomes" id="UP001595640"/>
    </source>
</evidence>
<keyword evidence="1" id="KW-0460">Magnesium</keyword>
<keyword evidence="4" id="KW-1185">Reference proteome</keyword>
<sequence length="196" mass="21050">MSGQSEPTRVIALVLAAGHSRRFGADKRRIRLANGLTLLETTLALASCCFDDVWVVIRQGERPADLGIDAAYTVVNAPGDEIGLGTSLSVGARALIEAKPNATVVAVMLGDMPWVQPATCQALKRIASRKRIARPRHAGQPGHPVMFGSDFWPVLARLRGDQGAREVLGMHPPAFIDVEDAGILRDVDVPDDLYPP</sequence>
<dbReference type="Pfam" id="PF12804">
    <property type="entry name" value="NTP_transf_3"/>
    <property type="match status" value="1"/>
</dbReference>
<dbReference type="SUPFAM" id="SSF53448">
    <property type="entry name" value="Nucleotide-diphospho-sugar transferases"/>
    <property type="match status" value="1"/>
</dbReference>
<dbReference type="PANTHER" id="PTHR43777">
    <property type="entry name" value="MOLYBDENUM COFACTOR CYTIDYLYLTRANSFERASE"/>
    <property type="match status" value="1"/>
</dbReference>
<evidence type="ECO:0000259" key="2">
    <source>
        <dbReference type="Pfam" id="PF12804"/>
    </source>
</evidence>
<name>A0ABV7LW69_9GAMM</name>
<dbReference type="EMBL" id="JBHRUH010000003">
    <property type="protein sequence ID" value="MFC3290620.1"/>
    <property type="molecule type" value="Genomic_DNA"/>
</dbReference>
<evidence type="ECO:0000256" key="1">
    <source>
        <dbReference type="ARBA" id="ARBA00022842"/>
    </source>
</evidence>
<dbReference type="InterPro" id="IPR025877">
    <property type="entry name" value="MobA-like_NTP_Trfase"/>
</dbReference>
<dbReference type="Proteomes" id="UP001595640">
    <property type="component" value="Unassembled WGS sequence"/>
</dbReference>
<dbReference type="PANTHER" id="PTHR43777:SF1">
    <property type="entry name" value="MOLYBDENUM COFACTOR CYTIDYLYLTRANSFERASE"/>
    <property type="match status" value="1"/>
</dbReference>
<dbReference type="CDD" id="cd04182">
    <property type="entry name" value="GT_2_like_f"/>
    <property type="match status" value="1"/>
</dbReference>
<reference evidence="4" key="1">
    <citation type="journal article" date="2019" name="Int. J. Syst. Evol. Microbiol.">
        <title>The Global Catalogue of Microorganisms (GCM) 10K type strain sequencing project: providing services to taxonomists for standard genome sequencing and annotation.</title>
        <authorList>
            <consortium name="The Broad Institute Genomics Platform"/>
            <consortium name="The Broad Institute Genome Sequencing Center for Infectious Disease"/>
            <person name="Wu L."/>
            <person name="Ma J."/>
        </authorList>
    </citation>
    <scope>NUCLEOTIDE SEQUENCE [LARGE SCALE GENOMIC DNA]</scope>
    <source>
        <strain evidence="4">KCTC 12847</strain>
    </source>
</reference>
<protein>
    <submittedName>
        <fullName evidence="3">Nucleotidyltransferase family protein</fullName>
    </submittedName>
</protein>
<proteinExistence type="predicted"/>
<gene>
    <name evidence="3" type="ORF">ACFOEI_00890</name>
</gene>
<accession>A0ABV7LW69</accession>
<dbReference type="RefSeq" id="WP_019019698.1">
    <property type="nucleotide sequence ID" value="NZ_BMXD01000008.1"/>
</dbReference>
<evidence type="ECO:0000313" key="3">
    <source>
        <dbReference type="EMBL" id="MFC3290620.1"/>
    </source>
</evidence>
<comment type="caution">
    <text evidence="3">The sequence shown here is derived from an EMBL/GenBank/DDBJ whole genome shotgun (WGS) entry which is preliminary data.</text>
</comment>
<dbReference type="Gene3D" id="3.90.550.10">
    <property type="entry name" value="Spore Coat Polysaccharide Biosynthesis Protein SpsA, Chain A"/>
    <property type="match status" value="1"/>
</dbReference>